<dbReference type="AlphaFoldDB" id="A0A369Z6N6"/>
<keyword evidence="1" id="KW-1133">Transmembrane helix</keyword>
<comment type="caution">
    <text evidence="2">The sequence shown here is derived from an EMBL/GenBank/DDBJ whole genome shotgun (WGS) entry which is preliminary data.</text>
</comment>
<sequence length="178" mass="20774">MPKNYYLKTLTKMLDIIFIRKAVLIIILSCIASLLLGPYVSKSNDAMNLIANTFSILSGFLFIVITMSGELAIFRINESASNKIARHQNFETRFTRFSSLFVLYLFVLMMIFIHFLIKDIPPREDIVIPYFDYRFSISIIQKALAYIIMFFSVVSFLTSLQLPWAFKHFIEEKNNQQK</sequence>
<accession>A0A369Z6N6</accession>
<gene>
    <name evidence="2" type="ORF">DPV87_00090</name>
</gene>
<dbReference type="EMBL" id="QEPW01000001">
    <property type="protein sequence ID" value="RDE99260.1"/>
    <property type="molecule type" value="Genomic_DNA"/>
</dbReference>
<feature type="transmembrane region" description="Helical" evidence="1">
    <location>
        <begin position="53"/>
        <end position="76"/>
    </location>
</feature>
<evidence type="ECO:0000313" key="2">
    <source>
        <dbReference type="EMBL" id="RDE99260.1"/>
    </source>
</evidence>
<protein>
    <submittedName>
        <fullName evidence="2">Uncharacterized protein</fullName>
    </submittedName>
</protein>
<evidence type="ECO:0000256" key="1">
    <source>
        <dbReference type="SAM" id="Phobius"/>
    </source>
</evidence>
<feature type="transmembrane region" description="Helical" evidence="1">
    <location>
        <begin position="21"/>
        <end position="41"/>
    </location>
</feature>
<name>A0A369Z6N6_HAEPA</name>
<evidence type="ECO:0000313" key="3">
    <source>
        <dbReference type="Proteomes" id="UP000253910"/>
    </source>
</evidence>
<keyword evidence="1" id="KW-0472">Membrane</keyword>
<feature type="transmembrane region" description="Helical" evidence="1">
    <location>
        <begin position="143"/>
        <end position="166"/>
    </location>
</feature>
<dbReference type="Proteomes" id="UP000253910">
    <property type="component" value="Unassembled WGS sequence"/>
</dbReference>
<proteinExistence type="predicted"/>
<keyword evidence="1" id="KW-0812">Transmembrane</keyword>
<reference evidence="2 3" key="1">
    <citation type="submission" date="2018-05" db="EMBL/GenBank/DDBJ databases">
        <title>Draft Genome Sequences for a Diverse set of 7 Haemophilus Species.</title>
        <authorList>
            <person name="Nichols M."/>
            <person name="Topaz N."/>
            <person name="Wang X."/>
            <person name="Wang X."/>
            <person name="Boxrud D."/>
        </authorList>
    </citation>
    <scope>NUCLEOTIDE SEQUENCE [LARGE SCALE GENOMIC DNA]</scope>
    <source>
        <strain evidence="2 3">C2008001710</strain>
    </source>
</reference>
<organism evidence="2 3">
    <name type="scientific">Haemophilus parainfluenzae</name>
    <dbReference type="NCBI Taxonomy" id="729"/>
    <lineage>
        <taxon>Bacteria</taxon>
        <taxon>Pseudomonadati</taxon>
        <taxon>Pseudomonadota</taxon>
        <taxon>Gammaproteobacteria</taxon>
        <taxon>Pasteurellales</taxon>
        <taxon>Pasteurellaceae</taxon>
        <taxon>Haemophilus</taxon>
    </lineage>
</organism>
<feature type="transmembrane region" description="Helical" evidence="1">
    <location>
        <begin position="97"/>
        <end position="117"/>
    </location>
</feature>